<evidence type="ECO:0000313" key="1">
    <source>
        <dbReference type="EMBL" id="AUR52645.1"/>
    </source>
</evidence>
<sequence length="129" mass="13914">MKKIIIILCSATIISSCGLFKTSKSSQLPINGKFMLKMDSSANYNKEISAMPVSASFAEATPFINNTVIAKGLPLFGVYKNNGFSCTITWTTITFSDGTTTNNTNGVAHSSCMSRAPLKEDDLIEASWN</sequence>
<gene>
    <name evidence="1" type="ORF">CUN60_10165</name>
</gene>
<dbReference type="EMBL" id="CP024847">
    <property type="protein sequence ID" value="AUR52645.1"/>
    <property type="molecule type" value="Genomic_DNA"/>
</dbReference>
<reference evidence="2" key="1">
    <citation type="submission" date="2017-11" db="EMBL/GenBank/DDBJ databases">
        <authorList>
            <person name="Chan K.G."/>
            <person name="Lee L.S."/>
        </authorList>
    </citation>
    <scope>NUCLEOTIDE SEQUENCE [LARGE SCALE GENOMIC DNA]</scope>
    <source>
        <strain evidence="2">DSM 100970</strain>
    </source>
</reference>
<dbReference type="KEGG" id="nba:CUN60_10165"/>
<accession>A0A2I7N8T6</accession>
<name>A0A2I7N8T6_9NEIS</name>
<dbReference type="AlphaFoldDB" id="A0A2I7N8T6"/>
<dbReference type="RefSeq" id="WP_102951933.1">
    <property type="nucleotide sequence ID" value="NZ_CP024847.1"/>
</dbReference>
<evidence type="ECO:0000313" key="2">
    <source>
        <dbReference type="Proteomes" id="UP000236655"/>
    </source>
</evidence>
<dbReference type="Proteomes" id="UP000236655">
    <property type="component" value="Chromosome"/>
</dbReference>
<keyword evidence="2" id="KW-1185">Reference proteome</keyword>
<organism evidence="1 2">
    <name type="scientific">Aquella oligotrophica</name>
    <dbReference type="NCBI Taxonomy" id="2067065"/>
    <lineage>
        <taxon>Bacteria</taxon>
        <taxon>Pseudomonadati</taxon>
        <taxon>Pseudomonadota</taxon>
        <taxon>Betaproteobacteria</taxon>
        <taxon>Neisseriales</taxon>
        <taxon>Neisseriaceae</taxon>
        <taxon>Aquella</taxon>
    </lineage>
</organism>
<proteinExistence type="predicted"/>
<protein>
    <recommendedName>
        <fullName evidence="3">Lipoprotein</fullName>
    </recommendedName>
</protein>
<evidence type="ECO:0008006" key="3">
    <source>
        <dbReference type="Google" id="ProtNLM"/>
    </source>
</evidence>
<dbReference type="PROSITE" id="PS51257">
    <property type="entry name" value="PROKAR_LIPOPROTEIN"/>
    <property type="match status" value="1"/>
</dbReference>